<feature type="signal peptide" evidence="7">
    <location>
        <begin position="1"/>
        <end position="22"/>
    </location>
</feature>
<evidence type="ECO:0000313" key="9">
    <source>
        <dbReference type="Ensembl" id="ENSAPOP00000006699.1"/>
    </source>
</evidence>
<feature type="domain" description="VWFD" evidence="8">
    <location>
        <begin position="731"/>
        <end position="927"/>
    </location>
</feature>
<accession>A0A3Q1ERS5</accession>
<dbReference type="Pfam" id="PF08742">
    <property type="entry name" value="C8"/>
    <property type="match status" value="2"/>
</dbReference>
<dbReference type="Proteomes" id="UP000257200">
    <property type="component" value="Unplaced"/>
</dbReference>
<comment type="subcellular location">
    <subcellularLocation>
        <location evidence="1">Secreted</location>
    </subcellularLocation>
</comment>
<dbReference type="SUPFAM" id="SSF57603">
    <property type="entry name" value="FnI-like domain"/>
    <property type="match status" value="2"/>
</dbReference>
<dbReference type="CDD" id="cd19941">
    <property type="entry name" value="TIL"/>
    <property type="match status" value="3"/>
</dbReference>
<dbReference type="PANTHER" id="PTHR11339">
    <property type="entry name" value="EXTRACELLULAR MATRIX GLYCOPROTEIN RELATED"/>
    <property type="match status" value="1"/>
</dbReference>
<dbReference type="InterPro" id="IPR002919">
    <property type="entry name" value="TIL_dom"/>
</dbReference>
<evidence type="ECO:0000256" key="5">
    <source>
        <dbReference type="ARBA" id="ARBA00023157"/>
    </source>
</evidence>
<name>A0A3Q1ERS5_9TELE</name>
<dbReference type="InterPro" id="IPR001846">
    <property type="entry name" value="VWF_type-D"/>
</dbReference>
<dbReference type="Ensembl" id="ENSAPOT00000006212.1">
    <property type="protein sequence ID" value="ENSAPOP00000006699.1"/>
    <property type="gene ID" value="ENSAPOG00000008689.1"/>
</dbReference>
<keyword evidence="5" id="KW-1015">Disulfide bond</keyword>
<evidence type="ECO:0000259" key="8">
    <source>
        <dbReference type="PROSITE" id="PS51233"/>
    </source>
</evidence>
<evidence type="ECO:0000256" key="4">
    <source>
        <dbReference type="ARBA" id="ARBA00022737"/>
    </source>
</evidence>
<dbReference type="GO" id="GO:0005615">
    <property type="term" value="C:extracellular space"/>
    <property type="evidence" value="ECO:0007669"/>
    <property type="project" value="TreeGrafter"/>
</dbReference>
<dbReference type="SUPFAM" id="SSF57567">
    <property type="entry name" value="Serine protease inhibitors"/>
    <property type="match status" value="3"/>
</dbReference>
<sequence>MSFQNYVLMGLFFSFLHLLVNASHIGRVCTTWGQSHFKTLDGDFFQLASPCNHILVSHCKASYESFNVQMRRSLDKHIPTITSITMNNYCISGMCSQIEIGHKYHNQTCGLCGNFDGVVSFTLKYVFQQLCDQTLSSAPFQSCQNLLDVGSFSKACMADTCNSTENTDSVMCKTISEFSRQCTHAGGKPQQWRNETFCYKECPYNMEFLECSSSCPDTCSNPQASQTCDSHCHDGCSCPTGMVFDDIGHGGCVPVTQCPCLHNNKIYKSGESFSYRCGSCMCDSGQWKCEEENCPGTCSVEGGAHINTFDGKVYTFHGDCTYVLPSNGTLYTVLADLEKCGMADTRTCLRAVTLVRILASGKVTVNQIPSQLPLFTPELSAFQQSSFYIHVTTNLGIQLTVQLSPVMQVFISADTSLKGATSGLCGNFNDKMNDDFVGQSGLVEGTAAAFANTWKTKAICPDITARFENPCSQGISKETYAQFWCSKLTDPKGVFAPCHSVVRPETYKDNCMYDSCNCEKSEDCMCAAVSSYVFACSAAGIHLSDWRTTICKFKTCPAETVYAYNMTSCHRTCRSLSQTDHSCQANITPVDGCGCAEGTYMNEEGHCVSSGNCPCYDRDTTIPSGQRTQLGCVAPMVYVNCSTAQPGTTGTECQKSCSTLDMPCISTECISGCRCPDGLLSDGKGGCINETSCPCVHNSKLYQPGETLMVDCNTCVCSERKFRCTTNVCDAVCGIYGDGHYITFDDKRFDFNGQCEYTLLQDYCGTDQSNGTFRINTENVPCGNTGTTCSKTIKIFLQATYCLSSPSTNGNKFCSCFSLVSQGQVCGLCGNYDGNGRNDFTTRSQEKVEDVLQFGNSWKVSGSCPNAAMVSDPCTSNENSRMIPIQSTLRRISKKFLKKKEVKIITWSNMLPDLYLKKTFVVFYRVI</sequence>
<dbReference type="PANTHER" id="PTHR11339:SF408">
    <property type="entry name" value="MUCIN-5B"/>
    <property type="match status" value="1"/>
</dbReference>
<dbReference type="FunFam" id="2.10.25.10:FF:000153">
    <property type="entry name" value="MUC5B isoform 1"/>
    <property type="match status" value="1"/>
</dbReference>
<dbReference type="GeneTree" id="ENSGT00940000162219"/>
<dbReference type="SMART" id="SM00832">
    <property type="entry name" value="C8"/>
    <property type="match status" value="2"/>
</dbReference>
<keyword evidence="2" id="KW-0964">Secreted</keyword>
<keyword evidence="3 7" id="KW-0732">Signal</keyword>
<evidence type="ECO:0000256" key="3">
    <source>
        <dbReference type="ARBA" id="ARBA00022729"/>
    </source>
</evidence>
<dbReference type="FunFam" id="2.10.25.10:FF:000674">
    <property type="entry name" value="Mucin-2"/>
    <property type="match status" value="1"/>
</dbReference>
<dbReference type="GO" id="GO:0031012">
    <property type="term" value="C:extracellular matrix"/>
    <property type="evidence" value="ECO:0007669"/>
    <property type="project" value="TreeGrafter"/>
</dbReference>
<organism evidence="9 10">
    <name type="scientific">Acanthochromis polyacanthus</name>
    <name type="common">spiny chromis</name>
    <dbReference type="NCBI Taxonomy" id="80966"/>
    <lineage>
        <taxon>Eukaryota</taxon>
        <taxon>Metazoa</taxon>
        <taxon>Chordata</taxon>
        <taxon>Craniata</taxon>
        <taxon>Vertebrata</taxon>
        <taxon>Euteleostomi</taxon>
        <taxon>Actinopterygii</taxon>
        <taxon>Neopterygii</taxon>
        <taxon>Teleostei</taxon>
        <taxon>Neoteleostei</taxon>
        <taxon>Acanthomorphata</taxon>
        <taxon>Ovalentaria</taxon>
        <taxon>Pomacentridae</taxon>
        <taxon>Acanthochromis</taxon>
    </lineage>
</organism>
<proteinExistence type="predicted"/>
<evidence type="ECO:0000313" key="10">
    <source>
        <dbReference type="Proteomes" id="UP000257200"/>
    </source>
</evidence>
<evidence type="ECO:0000256" key="2">
    <source>
        <dbReference type="ARBA" id="ARBA00022525"/>
    </source>
</evidence>
<dbReference type="InterPro" id="IPR036084">
    <property type="entry name" value="Ser_inhib-like_sf"/>
</dbReference>
<dbReference type="InterPro" id="IPR014853">
    <property type="entry name" value="VWF/SSPO/ZAN-like_Cys-rich_dom"/>
</dbReference>
<dbReference type="Gene3D" id="2.10.25.10">
    <property type="entry name" value="Laminin"/>
    <property type="match status" value="3"/>
</dbReference>
<evidence type="ECO:0000256" key="6">
    <source>
        <dbReference type="ARBA" id="ARBA00023180"/>
    </source>
</evidence>
<dbReference type="AlphaFoldDB" id="A0A3Q1ERS5"/>
<dbReference type="SMART" id="SM00216">
    <property type="entry name" value="VWD"/>
    <property type="match status" value="2"/>
</dbReference>
<feature type="chain" id="PRO_5018629338" description="VWFD domain-containing protein" evidence="7">
    <location>
        <begin position="23"/>
        <end position="927"/>
    </location>
</feature>
<dbReference type="Pfam" id="PF00094">
    <property type="entry name" value="VWD"/>
    <property type="match status" value="3"/>
</dbReference>
<keyword evidence="10" id="KW-1185">Reference proteome</keyword>
<keyword evidence="4" id="KW-0677">Repeat</keyword>
<evidence type="ECO:0000256" key="1">
    <source>
        <dbReference type="ARBA" id="ARBA00004613"/>
    </source>
</evidence>
<dbReference type="InterPro" id="IPR050780">
    <property type="entry name" value="Mucin_vWF_Thrombospondin_sf"/>
</dbReference>
<dbReference type="PROSITE" id="PS51233">
    <property type="entry name" value="VWFD"/>
    <property type="match status" value="2"/>
</dbReference>
<dbReference type="InterPro" id="IPR001007">
    <property type="entry name" value="VWF_dom"/>
</dbReference>
<reference evidence="9" key="1">
    <citation type="submission" date="2025-08" db="UniProtKB">
        <authorList>
            <consortium name="Ensembl"/>
        </authorList>
    </citation>
    <scope>IDENTIFICATION</scope>
</reference>
<dbReference type="Pfam" id="PF01826">
    <property type="entry name" value="TIL"/>
    <property type="match status" value="1"/>
</dbReference>
<reference evidence="9" key="2">
    <citation type="submission" date="2025-09" db="UniProtKB">
        <authorList>
            <consortium name="Ensembl"/>
        </authorList>
    </citation>
    <scope>IDENTIFICATION</scope>
</reference>
<evidence type="ECO:0000256" key="7">
    <source>
        <dbReference type="SAM" id="SignalP"/>
    </source>
</evidence>
<keyword evidence="6" id="KW-0325">Glycoprotein</keyword>
<feature type="domain" description="VWFD" evidence="8">
    <location>
        <begin position="296"/>
        <end position="461"/>
    </location>
</feature>
<dbReference type="SMART" id="SM00215">
    <property type="entry name" value="VWC_out"/>
    <property type="match status" value="2"/>
</dbReference>
<protein>
    <recommendedName>
        <fullName evidence="8">VWFD domain-containing protein</fullName>
    </recommendedName>
</protein>